<dbReference type="GO" id="GO:0006887">
    <property type="term" value="P:exocytosis"/>
    <property type="evidence" value="ECO:0007669"/>
    <property type="project" value="TreeGrafter"/>
</dbReference>
<dbReference type="GO" id="GO:0006893">
    <property type="term" value="P:Golgi to plasma membrane transport"/>
    <property type="evidence" value="ECO:0007669"/>
    <property type="project" value="TreeGrafter"/>
</dbReference>
<dbReference type="EMBL" id="CAJPEX010000871">
    <property type="protein sequence ID" value="CAG0917478.1"/>
    <property type="molecule type" value="Genomic_DNA"/>
</dbReference>
<dbReference type="GO" id="GO:0005096">
    <property type="term" value="F:GTPase activator activity"/>
    <property type="evidence" value="ECO:0007669"/>
    <property type="project" value="TreeGrafter"/>
</dbReference>
<dbReference type="EMBL" id="OA882908">
    <property type="protein sequence ID" value="CAD7277326.1"/>
    <property type="molecule type" value="Genomic_DNA"/>
</dbReference>
<evidence type="ECO:0000313" key="6">
    <source>
        <dbReference type="EMBL" id="CAD7277326.1"/>
    </source>
</evidence>
<feature type="region of interest" description="Disordered" evidence="4">
    <location>
        <begin position="186"/>
        <end position="207"/>
    </location>
</feature>
<dbReference type="InterPro" id="IPR042855">
    <property type="entry name" value="V_SNARE_CC"/>
</dbReference>
<dbReference type="GO" id="GO:0031201">
    <property type="term" value="C:SNARE complex"/>
    <property type="evidence" value="ECO:0007669"/>
    <property type="project" value="TreeGrafter"/>
</dbReference>
<dbReference type="Proteomes" id="UP000678499">
    <property type="component" value="Unassembled WGS sequence"/>
</dbReference>
<evidence type="ECO:0000259" key="5">
    <source>
        <dbReference type="PROSITE" id="PS50892"/>
    </source>
</evidence>
<dbReference type="InterPro" id="IPR013905">
    <property type="entry name" value="Lgl_C_dom"/>
</dbReference>
<dbReference type="Pfam" id="PF08596">
    <property type="entry name" value="Lgl_C"/>
    <property type="match status" value="1"/>
</dbReference>
<feature type="compositionally biased region" description="Low complexity" evidence="4">
    <location>
        <begin position="37"/>
        <end position="48"/>
    </location>
</feature>
<dbReference type="GO" id="GO:0005886">
    <property type="term" value="C:plasma membrane"/>
    <property type="evidence" value="ECO:0007669"/>
    <property type="project" value="TreeGrafter"/>
</dbReference>
<sequence length="453" mass="48611">MPGAAGVARYGAGSLQKCASIAFGASYEPPALGTGASSSLELPESFSPVAGPNSPRLSPTQSPAHRAPLKHYRASTEKLDTTFTRSRSSSTSSLENVSSEAIQSLAFFEAFARKGDIHTSPTLWVGTSLGSVLVVVLSFPLTAEQRATQPICISPSGTIFRLKGRIVSIMLLDQNGTFIQQPSLSWKEQPSNLRDGESRLPASNVPSGDEGECQFTVVVSDKQIRVVSLPSHSVLYQTGVTDNSSVLRAARTSIDGQEALVCFVATGHLAVFSLPSLRVVYNVDFLSANSKSFARIENTFTIGNYGLGLYMASPNEIQRFSLGAAYSSNLSEMLAECHVTQEMPEAPKESFLKALLTSVGTTKPVDRDELFGETSGKPTRGVVKPGPNLDKAKEKSGGATNEIAKALQATHERGEKLGQLSDVSERLNADSQQFARSARDLLSKQKDKKWYQL</sequence>
<feature type="region of interest" description="Disordered" evidence="4">
    <location>
        <begin position="373"/>
        <end position="399"/>
    </location>
</feature>
<evidence type="ECO:0000256" key="4">
    <source>
        <dbReference type="SAM" id="MobiDB-lite"/>
    </source>
</evidence>
<keyword evidence="3" id="KW-0175">Coiled coil</keyword>
<gene>
    <name evidence="6" type="ORF">NMOB1V02_LOCUS5061</name>
</gene>
<reference evidence="6" key="1">
    <citation type="submission" date="2020-11" db="EMBL/GenBank/DDBJ databases">
        <authorList>
            <person name="Tran Van P."/>
        </authorList>
    </citation>
    <scope>NUCLEOTIDE SEQUENCE</scope>
</reference>
<feature type="region of interest" description="Disordered" evidence="4">
    <location>
        <begin position="34"/>
        <end position="68"/>
    </location>
</feature>
<dbReference type="Gene3D" id="1.20.5.110">
    <property type="match status" value="1"/>
</dbReference>
<comment type="subcellular location">
    <subcellularLocation>
        <location evidence="1">Cytoplasm</location>
    </subcellularLocation>
</comment>
<dbReference type="AlphaFoldDB" id="A0A7R9GDZ0"/>
<name>A0A7R9GDZ0_9CRUS</name>
<dbReference type="PROSITE" id="PS50892">
    <property type="entry name" value="V_SNARE"/>
    <property type="match status" value="1"/>
</dbReference>
<evidence type="ECO:0000256" key="1">
    <source>
        <dbReference type="ARBA" id="ARBA00004496"/>
    </source>
</evidence>
<feature type="domain" description="V-SNARE coiled-coil homology" evidence="5">
    <location>
        <begin position="388"/>
        <end position="452"/>
    </location>
</feature>
<keyword evidence="7" id="KW-1185">Reference proteome</keyword>
<organism evidence="6">
    <name type="scientific">Notodromas monacha</name>
    <dbReference type="NCBI Taxonomy" id="399045"/>
    <lineage>
        <taxon>Eukaryota</taxon>
        <taxon>Metazoa</taxon>
        <taxon>Ecdysozoa</taxon>
        <taxon>Arthropoda</taxon>
        <taxon>Crustacea</taxon>
        <taxon>Oligostraca</taxon>
        <taxon>Ostracoda</taxon>
        <taxon>Podocopa</taxon>
        <taxon>Podocopida</taxon>
        <taxon>Cypridocopina</taxon>
        <taxon>Cypridoidea</taxon>
        <taxon>Cyprididae</taxon>
        <taxon>Notodromas</taxon>
    </lineage>
</organism>
<dbReference type="CDD" id="cd15873">
    <property type="entry name" value="R-SNARE_STXBP5_6"/>
    <property type="match status" value="1"/>
</dbReference>
<evidence type="ECO:0000256" key="2">
    <source>
        <dbReference type="ARBA" id="ARBA00022490"/>
    </source>
</evidence>
<dbReference type="SUPFAM" id="SSF58038">
    <property type="entry name" value="SNARE fusion complex"/>
    <property type="match status" value="1"/>
</dbReference>
<evidence type="ECO:0000256" key="3">
    <source>
        <dbReference type="PROSITE-ProRule" id="PRU00290"/>
    </source>
</evidence>
<keyword evidence="2" id="KW-0963">Cytoplasm</keyword>
<accession>A0A7R9GDZ0</accession>
<dbReference type="PANTHER" id="PTHR10241">
    <property type="entry name" value="LETHAL 2 GIANT LARVAE PROTEIN"/>
    <property type="match status" value="1"/>
</dbReference>
<dbReference type="PANTHER" id="PTHR10241:SF25">
    <property type="entry name" value="TOMOSYN, ISOFORM C"/>
    <property type="match status" value="1"/>
</dbReference>
<proteinExistence type="predicted"/>
<dbReference type="OrthoDB" id="19944at2759"/>
<protein>
    <recommendedName>
        <fullName evidence="5">V-SNARE coiled-coil homology domain-containing protein</fullName>
    </recommendedName>
</protein>
<dbReference type="GO" id="GO:0019905">
    <property type="term" value="F:syntaxin binding"/>
    <property type="evidence" value="ECO:0007669"/>
    <property type="project" value="TreeGrafter"/>
</dbReference>
<dbReference type="GO" id="GO:0045159">
    <property type="term" value="F:myosin II binding"/>
    <property type="evidence" value="ECO:0007669"/>
    <property type="project" value="TreeGrafter"/>
</dbReference>
<evidence type="ECO:0000313" key="7">
    <source>
        <dbReference type="Proteomes" id="UP000678499"/>
    </source>
</evidence>